<feature type="transmembrane region" description="Helical" evidence="1">
    <location>
        <begin position="29"/>
        <end position="47"/>
    </location>
</feature>
<evidence type="ECO:0000313" key="2">
    <source>
        <dbReference type="EMBL" id="GAA4120348.1"/>
    </source>
</evidence>
<keyword evidence="1" id="KW-1133">Transmembrane helix</keyword>
<reference evidence="3" key="1">
    <citation type="journal article" date="2019" name="Int. J. Syst. Evol. Microbiol.">
        <title>The Global Catalogue of Microorganisms (GCM) 10K type strain sequencing project: providing services to taxonomists for standard genome sequencing and annotation.</title>
        <authorList>
            <consortium name="The Broad Institute Genomics Platform"/>
            <consortium name="The Broad Institute Genome Sequencing Center for Infectious Disease"/>
            <person name="Wu L."/>
            <person name="Ma J."/>
        </authorList>
    </citation>
    <scope>NUCLEOTIDE SEQUENCE [LARGE SCALE GENOMIC DNA]</scope>
    <source>
        <strain evidence="3">JCM 16703</strain>
    </source>
</reference>
<protein>
    <submittedName>
        <fullName evidence="2">Uncharacterized protein</fullName>
    </submittedName>
</protein>
<name>A0ABP7XJL0_9ACTN</name>
<organism evidence="2 3">
    <name type="scientific">Nocardioides fonticola</name>
    <dbReference type="NCBI Taxonomy" id="450363"/>
    <lineage>
        <taxon>Bacteria</taxon>
        <taxon>Bacillati</taxon>
        <taxon>Actinomycetota</taxon>
        <taxon>Actinomycetes</taxon>
        <taxon>Propionibacteriales</taxon>
        <taxon>Nocardioidaceae</taxon>
        <taxon>Nocardioides</taxon>
    </lineage>
</organism>
<dbReference type="Proteomes" id="UP001501495">
    <property type="component" value="Unassembled WGS sequence"/>
</dbReference>
<keyword evidence="1" id="KW-0472">Membrane</keyword>
<dbReference type="RefSeq" id="WP_344733616.1">
    <property type="nucleotide sequence ID" value="NZ_BAAAZH010000016.1"/>
</dbReference>
<evidence type="ECO:0000256" key="1">
    <source>
        <dbReference type="SAM" id="Phobius"/>
    </source>
</evidence>
<accession>A0ABP7XJL0</accession>
<proteinExistence type="predicted"/>
<evidence type="ECO:0000313" key="3">
    <source>
        <dbReference type="Proteomes" id="UP001501495"/>
    </source>
</evidence>
<keyword evidence="1" id="KW-0812">Transmembrane</keyword>
<gene>
    <name evidence="2" type="ORF">GCM10022215_23830</name>
</gene>
<comment type="caution">
    <text evidence="2">The sequence shown here is derived from an EMBL/GenBank/DDBJ whole genome shotgun (WGS) entry which is preliminary data.</text>
</comment>
<keyword evidence="3" id="KW-1185">Reference proteome</keyword>
<sequence>MALAALPVPLLLEVARIRPRGLFLFGHHPVARLIALLIVIAVIALVARRRP</sequence>
<dbReference type="EMBL" id="BAAAZH010000016">
    <property type="protein sequence ID" value="GAA4120348.1"/>
    <property type="molecule type" value="Genomic_DNA"/>
</dbReference>